<feature type="transmembrane region" description="Helical" evidence="10">
    <location>
        <begin position="217"/>
        <end position="237"/>
    </location>
</feature>
<keyword evidence="9" id="KW-0807">Transducer</keyword>
<comment type="similarity">
    <text evidence="2">Belongs to the G-protein coupled receptor 1 family.</text>
</comment>
<evidence type="ECO:0000259" key="11">
    <source>
        <dbReference type="PROSITE" id="PS50262"/>
    </source>
</evidence>
<keyword evidence="8" id="KW-0675">Receptor</keyword>
<dbReference type="AlphaFoldDB" id="A0A1B0CGF8"/>
<dbReference type="InterPro" id="IPR017452">
    <property type="entry name" value="GPCR_Rhodpsn_7TM"/>
</dbReference>
<evidence type="ECO:0000256" key="6">
    <source>
        <dbReference type="ARBA" id="ARBA00023040"/>
    </source>
</evidence>
<comment type="subcellular location">
    <subcellularLocation>
        <location evidence="1">Cell membrane</location>
        <topology evidence="1">Multi-pass membrane protein</topology>
    </subcellularLocation>
</comment>
<dbReference type="Gene3D" id="1.20.1070.10">
    <property type="entry name" value="Rhodopsin 7-helix transmembrane proteins"/>
    <property type="match status" value="1"/>
</dbReference>
<evidence type="ECO:0000313" key="12">
    <source>
        <dbReference type="EnsemblMetazoa" id="LLOJ003459-PA"/>
    </source>
</evidence>
<dbReference type="EnsemblMetazoa" id="LLOJ003459-RA">
    <property type="protein sequence ID" value="LLOJ003459-PA"/>
    <property type="gene ID" value="LLOJ003459"/>
</dbReference>
<sequence length="342" mass="38399">MATTIYPEYATIFAAVCASIFTVIGILGNLITILALLRCPKLRSHATTAFVLSLCISDLLFCSMSLPLQAIRYTWQKWTLGETLCHVFPVILYGNVAVSLLSMIHPYCLQFGVCINLSIMWVVAFSLLIPPPLGVWGQMGLDELTFSCTILPDDAGRSPKKVLFLVGFLIPCIVIIISYTCIYCTVRRQRMRMRSHSGLQGIPKGSNSNREREDSRLTTMMLTIFCCYLLCFLPLMLVNVFDNDVEYPVAHVLASVMCWASGVINPFIYAASNRNYRVAYTKLFRRLIFWNNYVSPVPSKSMAPSRISKDPSVQIQKEAGQEDANCEIDIEANKNKDTIIQL</sequence>
<dbReference type="InterPro" id="IPR000276">
    <property type="entry name" value="GPCR_Rhodpsn"/>
</dbReference>
<evidence type="ECO:0000256" key="10">
    <source>
        <dbReference type="SAM" id="Phobius"/>
    </source>
</evidence>
<name>A0A1B0CGF8_LUTLO</name>
<dbReference type="VEuPathDB" id="VectorBase:LLONM1_002473"/>
<dbReference type="Proteomes" id="UP000092461">
    <property type="component" value="Unassembled WGS sequence"/>
</dbReference>
<feature type="transmembrane region" description="Helical" evidence="10">
    <location>
        <begin position="86"/>
        <end position="104"/>
    </location>
</feature>
<evidence type="ECO:0000256" key="9">
    <source>
        <dbReference type="ARBA" id="ARBA00023224"/>
    </source>
</evidence>
<evidence type="ECO:0000313" key="13">
    <source>
        <dbReference type="Proteomes" id="UP000092461"/>
    </source>
</evidence>
<dbReference type="VEuPathDB" id="VectorBase:LLOJ003459"/>
<reference evidence="12" key="1">
    <citation type="submission" date="2020-05" db="UniProtKB">
        <authorList>
            <consortium name="EnsemblMetazoa"/>
        </authorList>
    </citation>
    <scope>IDENTIFICATION</scope>
    <source>
        <strain evidence="12">Jacobina</strain>
    </source>
</reference>
<dbReference type="GO" id="GO:0005886">
    <property type="term" value="C:plasma membrane"/>
    <property type="evidence" value="ECO:0007669"/>
    <property type="project" value="UniProtKB-SubCell"/>
</dbReference>
<protein>
    <recommendedName>
        <fullName evidence="11">G-protein coupled receptors family 1 profile domain-containing protein</fullName>
    </recommendedName>
</protein>
<dbReference type="Pfam" id="PF00001">
    <property type="entry name" value="7tm_1"/>
    <property type="match status" value="2"/>
</dbReference>
<keyword evidence="7 10" id="KW-0472">Membrane</keyword>
<keyword evidence="6" id="KW-0297">G-protein coupled receptor</keyword>
<evidence type="ECO:0000256" key="8">
    <source>
        <dbReference type="ARBA" id="ARBA00023170"/>
    </source>
</evidence>
<evidence type="ECO:0000256" key="1">
    <source>
        <dbReference type="ARBA" id="ARBA00004651"/>
    </source>
</evidence>
<keyword evidence="5 10" id="KW-1133">Transmembrane helix</keyword>
<keyword evidence="3" id="KW-1003">Cell membrane</keyword>
<evidence type="ECO:0000256" key="4">
    <source>
        <dbReference type="ARBA" id="ARBA00022692"/>
    </source>
</evidence>
<dbReference type="PANTHER" id="PTHR24228">
    <property type="entry name" value="B2 BRADYKININ RECEPTOR/ANGIOTENSIN II RECEPTOR"/>
    <property type="match status" value="1"/>
</dbReference>
<feature type="transmembrane region" description="Helical" evidence="10">
    <location>
        <begin position="49"/>
        <end position="66"/>
    </location>
</feature>
<dbReference type="SUPFAM" id="SSF81321">
    <property type="entry name" value="Family A G protein-coupled receptor-like"/>
    <property type="match status" value="1"/>
</dbReference>
<evidence type="ECO:0000256" key="3">
    <source>
        <dbReference type="ARBA" id="ARBA00022475"/>
    </source>
</evidence>
<keyword evidence="4 10" id="KW-0812">Transmembrane</keyword>
<feature type="transmembrane region" description="Helical" evidence="10">
    <location>
        <begin position="162"/>
        <end position="186"/>
    </location>
</feature>
<feature type="domain" description="G-protein coupled receptors family 1 profile" evidence="11">
    <location>
        <begin position="28"/>
        <end position="269"/>
    </location>
</feature>
<dbReference type="SMART" id="SM01381">
    <property type="entry name" value="7TM_GPCR_Srsx"/>
    <property type="match status" value="1"/>
</dbReference>
<organism evidence="12 13">
    <name type="scientific">Lutzomyia longipalpis</name>
    <name type="common">Sand fly</name>
    <dbReference type="NCBI Taxonomy" id="7200"/>
    <lineage>
        <taxon>Eukaryota</taxon>
        <taxon>Metazoa</taxon>
        <taxon>Ecdysozoa</taxon>
        <taxon>Arthropoda</taxon>
        <taxon>Hexapoda</taxon>
        <taxon>Insecta</taxon>
        <taxon>Pterygota</taxon>
        <taxon>Neoptera</taxon>
        <taxon>Endopterygota</taxon>
        <taxon>Diptera</taxon>
        <taxon>Nematocera</taxon>
        <taxon>Psychodoidea</taxon>
        <taxon>Psychodidae</taxon>
        <taxon>Lutzomyia</taxon>
        <taxon>Lutzomyia</taxon>
    </lineage>
</organism>
<accession>A0A1B0CGF8</accession>
<evidence type="ECO:0000256" key="2">
    <source>
        <dbReference type="ARBA" id="ARBA00010663"/>
    </source>
</evidence>
<keyword evidence="13" id="KW-1185">Reference proteome</keyword>
<feature type="transmembrane region" description="Helical" evidence="10">
    <location>
        <begin position="12"/>
        <end position="37"/>
    </location>
</feature>
<feature type="transmembrane region" description="Helical" evidence="10">
    <location>
        <begin position="249"/>
        <end position="272"/>
    </location>
</feature>
<feature type="transmembrane region" description="Helical" evidence="10">
    <location>
        <begin position="111"/>
        <end position="129"/>
    </location>
</feature>
<evidence type="ECO:0000256" key="7">
    <source>
        <dbReference type="ARBA" id="ARBA00023136"/>
    </source>
</evidence>
<dbReference type="PROSITE" id="PS50262">
    <property type="entry name" value="G_PROTEIN_RECEP_F1_2"/>
    <property type="match status" value="1"/>
</dbReference>
<dbReference type="GO" id="GO:0004930">
    <property type="term" value="F:G protein-coupled receptor activity"/>
    <property type="evidence" value="ECO:0007669"/>
    <property type="project" value="UniProtKB-KW"/>
</dbReference>
<evidence type="ECO:0000256" key="5">
    <source>
        <dbReference type="ARBA" id="ARBA00022989"/>
    </source>
</evidence>
<dbReference type="PRINTS" id="PR00237">
    <property type="entry name" value="GPCRRHODOPSN"/>
</dbReference>
<proteinExistence type="inferred from homology"/>
<dbReference type="PANTHER" id="PTHR24228:SF71">
    <property type="entry name" value="PROTEIN TRAPPED IN ENDODERM-1"/>
    <property type="match status" value="1"/>
</dbReference>
<dbReference type="CDD" id="cd15210">
    <property type="entry name" value="7tmA_GPR84-like"/>
    <property type="match status" value="1"/>
</dbReference>
<dbReference type="EMBL" id="AJWK01011081">
    <property type="status" value="NOT_ANNOTATED_CDS"/>
    <property type="molecule type" value="Genomic_DNA"/>
</dbReference>